<dbReference type="PANTHER" id="PTHR39515:SF2">
    <property type="entry name" value="HTH-TYPE TRANSCRIPTIONAL REGULATOR RV0880"/>
    <property type="match status" value="1"/>
</dbReference>
<dbReference type="SUPFAM" id="SSF46785">
    <property type="entry name" value="Winged helix' DNA-binding domain"/>
    <property type="match status" value="1"/>
</dbReference>
<evidence type="ECO:0000313" key="3">
    <source>
        <dbReference type="Proteomes" id="UP000261739"/>
    </source>
</evidence>
<dbReference type="InterPro" id="IPR052526">
    <property type="entry name" value="HTH-type_Bedaq_tolerance"/>
</dbReference>
<feature type="domain" description="HTH marR-type" evidence="1">
    <location>
        <begin position="13"/>
        <end position="145"/>
    </location>
</feature>
<accession>A0A3D4SYS7</accession>
<dbReference type="Gene3D" id="1.10.10.10">
    <property type="entry name" value="Winged helix-like DNA-binding domain superfamily/Winged helix DNA-binding domain"/>
    <property type="match status" value="1"/>
</dbReference>
<dbReference type="Proteomes" id="UP000261739">
    <property type="component" value="Unassembled WGS sequence"/>
</dbReference>
<proteinExistence type="predicted"/>
<dbReference type="Pfam" id="PF01047">
    <property type="entry name" value="MarR"/>
    <property type="match status" value="1"/>
</dbReference>
<dbReference type="EMBL" id="DQID01000141">
    <property type="protein sequence ID" value="HCT14167.1"/>
    <property type="molecule type" value="Genomic_DNA"/>
</dbReference>
<protein>
    <recommendedName>
        <fullName evidence="1">HTH marR-type domain-containing protein</fullName>
    </recommendedName>
</protein>
<evidence type="ECO:0000259" key="1">
    <source>
        <dbReference type="PROSITE" id="PS50995"/>
    </source>
</evidence>
<name>A0A3D4SYS7_9CORY</name>
<dbReference type="RefSeq" id="WP_273051372.1">
    <property type="nucleotide sequence ID" value="NZ_DAITTW010000043.1"/>
</dbReference>
<dbReference type="PROSITE" id="PS50995">
    <property type="entry name" value="HTH_MARR_2"/>
    <property type="match status" value="1"/>
</dbReference>
<sequence>MADTTTATGPQVAADLRTVIARLIRRLREAGAGDDITPPQASALARIGKAGASTTSALARTEKVRPQSMAATVAALEHHGLVTRNPDPTDGRRQIISLTEAGQERFDGQRGAGPAWLEDTLTTRLTPEQLRTLAAATAILDEVLD</sequence>
<organism evidence="2 3">
    <name type="scientific">Corynebacterium nuruki</name>
    <dbReference type="NCBI Taxonomy" id="1032851"/>
    <lineage>
        <taxon>Bacteria</taxon>
        <taxon>Bacillati</taxon>
        <taxon>Actinomycetota</taxon>
        <taxon>Actinomycetes</taxon>
        <taxon>Mycobacteriales</taxon>
        <taxon>Corynebacteriaceae</taxon>
        <taxon>Corynebacterium</taxon>
    </lineage>
</organism>
<dbReference type="InterPro" id="IPR036388">
    <property type="entry name" value="WH-like_DNA-bd_sf"/>
</dbReference>
<evidence type="ECO:0000313" key="2">
    <source>
        <dbReference type="EMBL" id="HCT14167.1"/>
    </source>
</evidence>
<dbReference type="InterPro" id="IPR036390">
    <property type="entry name" value="WH_DNA-bd_sf"/>
</dbReference>
<dbReference type="SMART" id="SM00347">
    <property type="entry name" value="HTH_MARR"/>
    <property type="match status" value="1"/>
</dbReference>
<reference evidence="2 3" key="1">
    <citation type="journal article" date="2018" name="Nat. Biotechnol.">
        <title>A standardized bacterial taxonomy based on genome phylogeny substantially revises the tree of life.</title>
        <authorList>
            <person name="Parks D.H."/>
            <person name="Chuvochina M."/>
            <person name="Waite D.W."/>
            <person name="Rinke C."/>
            <person name="Skarshewski A."/>
            <person name="Chaumeil P.A."/>
            <person name="Hugenholtz P."/>
        </authorList>
    </citation>
    <scope>NUCLEOTIDE SEQUENCE [LARGE SCALE GENOMIC DNA]</scope>
    <source>
        <strain evidence="2">UBA11247</strain>
    </source>
</reference>
<dbReference type="PANTHER" id="PTHR39515">
    <property type="entry name" value="CONSERVED PROTEIN"/>
    <property type="match status" value="1"/>
</dbReference>
<dbReference type="AlphaFoldDB" id="A0A3D4SYS7"/>
<comment type="caution">
    <text evidence="2">The sequence shown here is derived from an EMBL/GenBank/DDBJ whole genome shotgun (WGS) entry which is preliminary data.</text>
</comment>
<dbReference type="InterPro" id="IPR000835">
    <property type="entry name" value="HTH_MarR-typ"/>
</dbReference>
<gene>
    <name evidence="2" type="ORF">DIW82_05050</name>
</gene>
<dbReference type="GO" id="GO:0003700">
    <property type="term" value="F:DNA-binding transcription factor activity"/>
    <property type="evidence" value="ECO:0007669"/>
    <property type="project" value="InterPro"/>
</dbReference>